<organism evidence="1">
    <name type="scientific">Rhizophora mucronata</name>
    <name type="common">Asiatic mangrove</name>
    <dbReference type="NCBI Taxonomy" id="61149"/>
    <lineage>
        <taxon>Eukaryota</taxon>
        <taxon>Viridiplantae</taxon>
        <taxon>Streptophyta</taxon>
        <taxon>Embryophyta</taxon>
        <taxon>Tracheophyta</taxon>
        <taxon>Spermatophyta</taxon>
        <taxon>Magnoliopsida</taxon>
        <taxon>eudicotyledons</taxon>
        <taxon>Gunneridae</taxon>
        <taxon>Pentapetalae</taxon>
        <taxon>rosids</taxon>
        <taxon>fabids</taxon>
        <taxon>Malpighiales</taxon>
        <taxon>Rhizophoraceae</taxon>
        <taxon>Rhizophora</taxon>
    </lineage>
</organism>
<dbReference type="AlphaFoldDB" id="A0A2P2PL69"/>
<reference evidence="1" key="1">
    <citation type="submission" date="2018-02" db="EMBL/GenBank/DDBJ databases">
        <title>Rhizophora mucronata_Transcriptome.</title>
        <authorList>
            <person name="Meera S.P."/>
            <person name="Sreeshan A."/>
            <person name="Augustine A."/>
        </authorList>
    </citation>
    <scope>NUCLEOTIDE SEQUENCE</scope>
    <source>
        <tissue evidence="1">Leaf</tissue>
    </source>
</reference>
<accession>A0A2P2PL69</accession>
<sequence>MLLWNCDNLSLPVAAIQPVGFQGNSHIAAAFPPLFIPLQLWHSNAASQIHIFIFECPSLLACSAFYSSRTKGCDVENLKYQIFFNDVSTTVKSY</sequence>
<evidence type="ECO:0000313" key="1">
    <source>
        <dbReference type="EMBL" id="MBX55504.1"/>
    </source>
</evidence>
<name>A0A2P2PL69_RHIMU</name>
<protein>
    <submittedName>
        <fullName evidence="1">Uncharacterized protein</fullName>
    </submittedName>
</protein>
<proteinExistence type="predicted"/>
<dbReference type="EMBL" id="GGEC01075020">
    <property type="protein sequence ID" value="MBX55504.1"/>
    <property type="molecule type" value="Transcribed_RNA"/>
</dbReference>